<evidence type="ECO:0000256" key="1">
    <source>
        <dbReference type="PIRSR" id="PIRSR600101-2"/>
    </source>
</evidence>
<organism evidence="2 3">
    <name type="scientific">Hibiscus syriacus</name>
    <name type="common">Rose of Sharon</name>
    <dbReference type="NCBI Taxonomy" id="106335"/>
    <lineage>
        <taxon>Eukaryota</taxon>
        <taxon>Viridiplantae</taxon>
        <taxon>Streptophyta</taxon>
        <taxon>Embryophyta</taxon>
        <taxon>Tracheophyta</taxon>
        <taxon>Spermatophyta</taxon>
        <taxon>Magnoliopsida</taxon>
        <taxon>eudicotyledons</taxon>
        <taxon>Gunneridae</taxon>
        <taxon>Pentapetalae</taxon>
        <taxon>rosids</taxon>
        <taxon>malvids</taxon>
        <taxon>Malvales</taxon>
        <taxon>Malvaceae</taxon>
        <taxon>Malvoideae</taxon>
        <taxon>Hibiscus</taxon>
    </lineage>
</organism>
<keyword evidence="3" id="KW-1185">Reference proteome</keyword>
<proteinExistence type="predicted"/>
<feature type="binding site" evidence="1">
    <location>
        <position position="50"/>
    </location>
    <ligand>
        <name>L-glutamate</name>
        <dbReference type="ChEBI" id="CHEBI:29985"/>
    </ligand>
</feature>
<dbReference type="GO" id="GO:0036374">
    <property type="term" value="F:glutathione hydrolase activity"/>
    <property type="evidence" value="ECO:0007669"/>
    <property type="project" value="InterPro"/>
</dbReference>
<dbReference type="InterPro" id="IPR029055">
    <property type="entry name" value="Ntn_hydrolases_N"/>
</dbReference>
<dbReference type="EMBL" id="VEPZ02000857">
    <property type="protein sequence ID" value="KAE8715825.1"/>
    <property type="molecule type" value="Genomic_DNA"/>
</dbReference>
<gene>
    <name evidence="2" type="ORF">F3Y22_tig00110160pilonHSYRG00699</name>
</gene>
<dbReference type="Gene3D" id="3.60.20.40">
    <property type="match status" value="1"/>
</dbReference>
<dbReference type="PANTHER" id="PTHR11686">
    <property type="entry name" value="GAMMA GLUTAMYL TRANSPEPTIDASE"/>
    <property type="match status" value="1"/>
</dbReference>
<evidence type="ECO:0000313" key="3">
    <source>
        <dbReference type="Proteomes" id="UP000436088"/>
    </source>
</evidence>
<dbReference type="GO" id="GO:0006751">
    <property type="term" value="P:glutathione catabolic process"/>
    <property type="evidence" value="ECO:0007669"/>
    <property type="project" value="InterPro"/>
</dbReference>
<reference evidence="2" key="1">
    <citation type="submission" date="2019-09" db="EMBL/GenBank/DDBJ databases">
        <title>Draft genome information of white flower Hibiscus syriacus.</title>
        <authorList>
            <person name="Kim Y.-M."/>
        </authorList>
    </citation>
    <scope>NUCLEOTIDE SEQUENCE [LARGE SCALE GENOMIC DNA]</scope>
    <source>
        <strain evidence="2">YM2019G1</strain>
    </source>
</reference>
<dbReference type="Proteomes" id="UP000436088">
    <property type="component" value="Unassembled WGS sequence"/>
</dbReference>
<sequence>MQVMVSSEFIKLGRAASNFVRTGERPLSSMTSTIVLKDGKLKAVVGASGGANNFAGTTQVFLNHFALGLDPFSSVTAPRVYHQLIPNVVMYEIWTTVIEDHFEVPAKISDPRKEGTLPVSDTPFCGTVEDVVQVAHVLI</sequence>
<name>A0A6A3BHZ1_HIBSY</name>
<dbReference type="SUPFAM" id="SSF56235">
    <property type="entry name" value="N-terminal nucleophile aminohydrolases (Ntn hydrolases)"/>
    <property type="match status" value="1"/>
</dbReference>
<dbReference type="AlphaFoldDB" id="A0A6A3BHZ1"/>
<protein>
    <submittedName>
        <fullName evidence="2">Inactive gamma-glutamyltranspeptidase 4</fullName>
    </submittedName>
</protein>
<evidence type="ECO:0000313" key="2">
    <source>
        <dbReference type="EMBL" id="KAE8715825.1"/>
    </source>
</evidence>
<dbReference type="PANTHER" id="PTHR11686:SF34">
    <property type="entry name" value="GLUTATHIONE HYDROLASE 1-RELATED"/>
    <property type="match status" value="1"/>
</dbReference>
<feature type="binding site" evidence="1">
    <location>
        <begin position="28"/>
        <end position="29"/>
    </location>
    <ligand>
        <name>L-glutamate</name>
        <dbReference type="ChEBI" id="CHEBI:29985"/>
    </ligand>
</feature>
<dbReference type="InterPro" id="IPR043137">
    <property type="entry name" value="GGT_ssub_C"/>
</dbReference>
<dbReference type="InterPro" id="IPR000101">
    <property type="entry name" value="GGT_peptidase"/>
</dbReference>
<accession>A0A6A3BHZ1</accession>
<dbReference type="Pfam" id="PF01019">
    <property type="entry name" value="G_glu_transpept"/>
    <property type="match status" value="1"/>
</dbReference>
<dbReference type="PRINTS" id="PR01210">
    <property type="entry name" value="GGTRANSPTASE"/>
</dbReference>
<comment type="caution">
    <text evidence="2">The sequence shown here is derived from an EMBL/GenBank/DDBJ whole genome shotgun (WGS) entry which is preliminary data.</text>
</comment>
<dbReference type="GO" id="GO:0005886">
    <property type="term" value="C:plasma membrane"/>
    <property type="evidence" value="ECO:0007669"/>
    <property type="project" value="TreeGrafter"/>
</dbReference>